<name>A0A6P7HIC2_DIAVI</name>
<reference evidence="6" key="1">
    <citation type="submission" date="2025-08" db="UniProtKB">
        <authorList>
            <consortium name="RefSeq"/>
        </authorList>
    </citation>
    <scope>IDENTIFICATION</scope>
    <source>
        <tissue evidence="6">Whole insect</tissue>
    </source>
</reference>
<dbReference type="InterPro" id="IPR008183">
    <property type="entry name" value="Aldose_1/G6P_1-epimerase"/>
</dbReference>
<evidence type="ECO:0000256" key="2">
    <source>
        <dbReference type="ARBA" id="ARBA00004947"/>
    </source>
</evidence>
<dbReference type="GO" id="GO:0030246">
    <property type="term" value="F:carbohydrate binding"/>
    <property type="evidence" value="ECO:0007669"/>
    <property type="project" value="InterPro"/>
</dbReference>
<dbReference type="PANTHER" id="PTHR10091">
    <property type="entry name" value="ALDOSE-1-EPIMERASE"/>
    <property type="match status" value="1"/>
</dbReference>
<evidence type="ECO:0000256" key="3">
    <source>
        <dbReference type="ARBA" id="ARBA00021023"/>
    </source>
</evidence>
<comment type="function">
    <text evidence="5">Mutarotase that catalyzes the interconversion of beta-D-galactose and alpha-D-galactose during galactose metabolism. Beta-D-galactose is metabolized in the liver into glucose 1-phosphate, the primary metabolic fuel, by the action of four enzymes that constitute the Leloir pathway: GALM, GALK1 (galactokinase), GALT (galactose-1-phosphate uridylyltransferase) and GALE (UDP-galactose-4'-epimerase). Involved in the maintenance of the equilibrium between the beta- and alpha-anomers of galactose, therefore ensuring a sufficient supply of the alpha-anomer for GALK1. Also active on D-glucose although shows a preference for galactose over glucose.</text>
</comment>
<dbReference type="Gene3D" id="2.70.98.10">
    <property type="match status" value="1"/>
</dbReference>
<evidence type="ECO:0000256" key="1">
    <source>
        <dbReference type="ARBA" id="ARBA00001712"/>
    </source>
</evidence>
<dbReference type="UniPathway" id="UPA00214"/>
<dbReference type="InParanoid" id="A0A6P7HIC2"/>
<dbReference type="GO" id="GO:0033499">
    <property type="term" value="P:galactose catabolic process via UDP-galactose, Leloir pathway"/>
    <property type="evidence" value="ECO:0007669"/>
    <property type="project" value="TreeGrafter"/>
</dbReference>
<dbReference type="AlphaFoldDB" id="A0A6P7HIC2"/>
<feature type="non-terminal residue" evidence="6">
    <location>
        <position position="1"/>
    </location>
</feature>
<dbReference type="Pfam" id="PF01263">
    <property type="entry name" value="Aldose_epim"/>
    <property type="match status" value="1"/>
</dbReference>
<dbReference type="InterPro" id="IPR011013">
    <property type="entry name" value="Gal_mutarotase_sf_dom"/>
</dbReference>
<dbReference type="RefSeq" id="XP_028155380.1">
    <property type="nucleotide sequence ID" value="XM_028299579.1"/>
</dbReference>
<dbReference type="SUPFAM" id="SSF74650">
    <property type="entry name" value="Galactose mutarotase-like"/>
    <property type="match status" value="1"/>
</dbReference>
<comment type="pathway">
    <text evidence="2">Carbohydrate metabolism; galactose metabolism.</text>
</comment>
<evidence type="ECO:0000256" key="4">
    <source>
        <dbReference type="ARBA" id="ARBA00032729"/>
    </source>
</evidence>
<dbReference type="InterPro" id="IPR014718">
    <property type="entry name" value="GH-type_carb-bd"/>
</dbReference>
<dbReference type="GO" id="GO:0006006">
    <property type="term" value="P:glucose metabolic process"/>
    <property type="evidence" value="ECO:0007669"/>
    <property type="project" value="TreeGrafter"/>
</dbReference>
<organism evidence="6">
    <name type="scientific">Diabrotica virgifera virgifera</name>
    <name type="common">western corn rootworm</name>
    <dbReference type="NCBI Taxonomy" id="50390"/>
    <lineage>
        <taxon>Eukaryota</taxon>
        <taxon>Metazoa</taxon>
        <taxon>Ecdysozoa</taxon>
        <taxon>Arthropoda</taxon>
        <taxon>Hexapoda</taxon>
        <taxon>Insecta</taxon>
        <taxon>Pterygota</taxon>
        <taxon>Neoptera</taxon>
        <taxon>Endopterygota</taxon>
        <taxon>Coleoptera</taxon>
        <taxon>Polyphaga</taxon>
        <taxon>Cucujiformia</taxon>
        <taxon>Chrysomeloidea</taxon>
        <taxon>Chrysomelidae</taxon>
        <taxon>Galerucinae</taxon>
        <taxon>Diabroticina</taxon>
        <taxon>Diabroticites</taxon>
        <taxon>Diabrotica</taxon>
    </lineage>
</organism>
<protein>
    <recommendedName>
        <fullName evidence="3">Galactose mutarotase</fullName>
    </recommendedName>
    <alternativeName>
        <fullName evidence="4">Aldose 1-epimerase</fullName>
    </alternativeName>
</protein>
<dbReference type="GO" id="GO:0004034">
    <property type="term" value="F:aldose 1-epimerase activity"/>
    <property type="evidence" value="ECO:0007669"/>
    <property type="project" value="UniProtKB-EC"/>
</dbReference>
<comment type="catalytic activity">
    <reaction evidence="1">
        <text>alpha-D-galactose = beta-D-galactose</text>
        <dbReference type="Rhea" id="RHEA:28675"/>
        <dbReference type="ChEBI" id="CHEBI:27667"/>
        <dbReference type="ChEBI" id="CHEBI:28061"/>
        <dbReference type="EC" id="5.1.3.3"/>
    </reaction>
    <physiologicalReaction direction="right-to-left" evidence="1">
        <dbReference type="Rhea" id="RHEA:28677"/>
    </physiologicalReaction>
</comment>
<gene>
    <name evidence="6" type="primary">LOC114349197</name>
</gene>
<proteinExistence type="predicted"/>
<dbReference type="PANTHER" id="PTHR10091:SF0">
    <property type="entry name" value="GALACTOSE MUTAROTASE"/>
    <property type="match status" value="1"/>
</dbReference>
<sequence>SVSYTKGNKISHLHKPLFFLLGKLLPVVDTVFDLRIPKVLGDVIHKIPGYDGYDHNFCINKASKQQSTFAARAFHPPSGRALEVYTNQPGVQFYCSNSIPDDPKKAKGKYRYSYIVTNCFDMV</sequence>
<evidence type="ECO:0000313" key="6">
    <source>
        <dbReference type="RefSeq" id="XP_028155380.1"/>
    </source>
</evidence>
<evidence type="ECO:0000256" key="5">
    <source>
        <dbReference type="ARBA" id="ARBA00045743"/>
    </source>
</evidence>
<accession>A0A6P7HIC2</accession>